<dbReference type="EMBL" id="CP155618">
    <property type="protein sequence ID" value="XBL15831.1"/>
    <property type="molecule type" value="Genomic_DNA"/>
</dbReference>
<sequence>MANNTGQKFGGRTKGTANKHSNEIRQKFQSLIEDNLEVLQADLNKLKPFERVKVIIELGKFVMPTLKAIEIQNDDIKPERPKFVFINRRDPKIIDAAEKP</sequence>
<evidence type="ECO:0000313" key="2">
    <source>
        <dbReference type="EMBL" id="XBL15831.1"/>
    </source>
</evidence>
<dbReference type="Proteomes" id="UP001224325">
    <property type="component" value="Chromosome"/>
</dbReference>
<protein>
    <submittedName>
        <fullName evidence="2">Uncharacterized protein</fullName>
    </submittedName>
</protein>
<dbReference type="AlphaFoldDB" id="A0AAU7ELG2"/>
<accession>A0AAU7ELG2</accession>
<keyword evidence="3" id="KW-1185">Reference proteome</keyword>
<evidence type="ECO:0000313" key="3">
    <source>
        <dbReference type="Proteomes" id="UP001224325"/>
    </source>
</evidence>
<evidence type="ECO:0000256" key="1">
    <source>
        <dbReference type="SAM" id="MobiDB-lite"/>
    </source>
</evidence>
<dbReference type="KEGG" id="mlil:QLS71_007395"/>
<proteinExistence type="predicted"/>
<name>A0AAU7ELG2_9FLAO</name>
<dbReference type="RefSeq" id="WP_308991671.1">
    <property type="nucleotide sequence ID" value="NZ_CP155618.1"/>
</dbReference>
<reference evidence="2" key="1">
    <citation type="submission" date="2024-04" db="EMBL/GenBank/DDBJ databases">
        <title>Mariniflexile litorale, isolated from the shallow sediments of the Sea of Japan.</title>
        <authorList>
            <person name="Romanenko L."/>
            <person name="Isaeva M."/>
        </authorList>
    </citation>
    <scope>NUCLEOTIDE SEQUENCE [LARGE SCALE GENOMIC DNA]</scope>
    <source>
        <strain evidence="2">KMM 9835</strain>
    </source>
</reference>
<organism evidence="2 3">
    <name type="scientific">Mariniflexile litorale</name>
    <dbReference type="NCBI Taxonomy" id="3045158"/>
    <lineage>
        <taxon>Bacteria</taxon>
        <taxon>Pseudomonadati</taxon>
        <taxon>Bacteroidota</taxon>
        <taxon>Flavobacteriia</taxon>
        <taxon>Flavobacteriales</taxon>
        <taxon>Flavobacteriaceae</taxon>
        <taxon>Mariniflexile</taxon>
    </lineage>
</organism>
<gene>
    <name evidence="2" type="ORF">QLS71_007395</name>
</gene>
<feature type="region of interest" description="Disordered" evidence="1">
    <location>
        <begin position="1"/>
        <end position="22"/>
    </location>
</feature>